<comment type="caution">
    <text evidence="1">The sequence shown here is derived from an EMBL/GenBank/DDBJ whole genome shotgun (WGS) entry which is preliminary data.</text>
</comment>
<dbReference type="EMBL" id="JAAIUW010000003">
    <property type="protein sequence ID" value="KAF7839059.1"/>
    <property type="molecule type" value="Genomic_DNA"/>
</dbReference>
<dbReference type="AlphaFoldDB" id="A0A835CF38"/>
<sequence>MVVEGNRAHESSHAHNFVMSYQASNAKRSAFITIS</sequence>
<name>A0A835CF38_9FABA</name>
<proteinExistence type="predicted"/>
<dbReference type="Proteomes" id="UP000634136">
    <property type="component" value="Unassembled WGS sequence"/>
</dbReference>
<organism evidence="1 3">
    <name type="scientific">Senna tora</name>
    <dbReference type="NCBI Taxonomy" id="362788"/>
    <lineage>
        <taxon>Eukaryota</taxon>
        <taxon>Viridiplantae</taxon>
        <taxon>Streptophyta</taxon>
        <taxon>Embryophyta</taxon>
        <taxon>Tracheophyta</taxon>
        <taxon>Spermatophyta</taxon>
        <taxon>Magnoliopsida</taxon>
        <taxon>eudicotyledons</taxon>
        <taxon>Gunneridae</taxon>
        <taxon>Pentapetalae</taxon>
        <taxon>rosids</taxon>
        <taxon>fabids</taxon>
        <taxon>Fabales</taxon>
        <taxon>Fabaceae</taxon>
        <taxon>Caesalpinioideae</taxon>
        <taxon>Cassia clade</taxon>
        <taxon>Senna</taxon>
    </lineage>
</organism>
<accession>A0A835CF38</accession>
<dbReference type="EMBL" id="JAAIUW010000003">
    <property type="protein sequence ID" value="KAF7838365.1"/>
    <property type="molecule type" value="Genomic_DNA"/>
</dbReference>
<keyword evidence="3" id="KW-1185">Reference proteome</keyword>
<protein>
    <submittedName>
        <fullName evidence="1">Uncharacterized protein</fullName>
    </submittedName>
</protein>
<evidence type="ECO:0000313" key="2">
    <source>
        <dbReference type="EMBL" id="KAF7839059.1"/>
    </source>
</evidence>
<evidence type="ECO:0000313" key="3">
    <source>
        <dbReference type="Proteomes" id="UP000634136"/>
    </source>
</evidence>
<gene>
    <name evidence="1" type="ORF">G2W53_006847</name>
    <name evidence="2" type="ORF">G2W53_007541</name>
</gene>
<evidence type="ECO:0000313" key="1">
    <source>
        <dbReference type="EMBL" id="KAF7838365.1"/>
    </source>
</evidence>
<reference evidence="1" key="1">
    <citation type="submission" date="2020-09" db="EMBL/GenBank/DDBJ databases">
        <title>Genome-Enabled Discovery of Anthraquinone Biosynthesis in Senna tora.</title>
        <authorList>
            <person name="Kang S.-H."/>
            <person name="Pandey R.P."/>
            <person name="Lee C.-M."/>
            <person name="Sim J.-S."/>
            <person name="Jeong J.-T."/>
            <person name="Choi B.-S."/>
            <person name="Jung M."/>
            <person name="Ginzburg D."/>
            <person name="Zhao K."/>
            <person name="Won S.Y."/>
            <person name="Oh T.-J."/>
            <person name="Yu Y."/>
            <person name="Kim N.-H."/>
            <person name="Lee O.R."/>
            <person name="Lee T.-H."/>
            <person name="Bashyal P."/>
            <person name="Kim T.-S."/>
            <person name="Lee W.-H."/>
            <person name="Kawkins C."/>
            <person name="Kim C.-K."/>
            <person name="Kim J.S."/>
            <person name="Ahn B.O."/>
            <person name="Rhee S.Y."/>
            <person name="Sohng J.K."/>
        </authorList>
    </citation>
    <scope>NUCLEOTIDE SEQUENCE</scope>
    <source>
        <tissue evidence="1">Leaf</tissue>
    </source>
</reference>